<accession>A0AAV6G529</accession>
<evidence type="ECO:0000256" key="3">
    <source>
        <dbReference type="SAM" id="Phobius"/>
    </source>
</evidence>
<dbReference type="InterPro" id="IPR050831">
    <property type="entry name" value="CEA_cell_adhesion"/>
</dbReference>
<dbReference type="SUPFAM" id="SSF48726">
    <property type="entry name" value="Immunoglobulin"/>
    <property type="match status" value="1"/>
</dbReference>
<dbReference type="Gene3D" id="2.60.40.10">
    <property type="entry name" value="Immunoglobulins"/>
    <property type="match status" value="4"/>
</dbReference>
<dbReference type="PANTHER" id="PTHR44427:SF5">
    <property type="entry name" value="V-SET AND IMMUNOGLOBULIN DOMAIN-CONTAINING PROTEIN 10-LIKE"/>
    <property type="match status" value="1"/>
</dbReference>
<dbReference type="Proteomes" id="UP000823561">
    <property type="component" value="Chromosome 14"/>
</dbReference>
<dbReference type="InterPro" id="IPR036179">
    <property type="entry name" value="Ig-like_dom_sf"/>
</dbReference>
<dbReference type="PROSITE" id="PS50835">
    <property type="entry name" value="IG_LIKE"/>
    <property type="match status" value="2"/>
</dbReference>
<dbReference type="AlphaFoldDB" id="A0AAV6G529"/>
<evidence type="ECO:0000259" key="4">
    <source>
        <dbReference type="PROSITE" id="PS50835"/>
    </source>
</evidence>
<dbReference type="InterPro" id="IPR007110">
    <property type="entry name" value="Ig-like_dom"/>
</dbReference>
<dbReference type="EMBL" id="JADWDJ010000014">
    <property type="protein sequence ID" value="KAG5270224.1"/>
    <property type="molecule type" value="Genomic_DNA"/>
</dbReference>
<keyword evidence="3" id="KW-0812">Transmembrane</keyword>
<name>A0AAV6G529_9TELE</name>
<proteinExistence type="predicted"/>
<gene>
    <name evidence="5" type="ORF">AALO_G00190160</name>
</gene>
<feature type="domain" description="Ig-like" evidence="4">
    <location>
        <begin position="225"/>
        <end position="334"/>
    </location>
</feature>
<protein>
    <recommendedName>
        <fullName evidence="4">Ig-like domain-containing protein</fullName>
    </recommendedName>
</protein>
<keyword evidence="6" id="KW-1185">Reference proteome</keyword>
<evidence type="ECO:0000313" key="6">
    <source>
        <dbReference type="Proteomes" id="UP000823561"/>
    </source>
</evidence>
<keyword evidence="3" id="KW-0472">Membrane</keyword>
<sequence length="441" mass="48898">MFYKEFNTPSVLQRWQFVPDNGTMIINPAERRDAGTYRVQITEEATGKTVREHTVQLTIEGPVSDVDLSISCSANGERSVRCSSNGDSPQYSWSLDGRPLGEADADLSSDNQTLLLRGDVTGQLTCSVRNHVSSTHTTRLMELCSGLDSMCDATQDAACYGALGGPVYLQLIEDTRGCELKFYHENKRAFTFRKNKPVFHDEFNTPSVLQRWQFVPDNGTMIINPAESRDAGTYRVVITASSGTSVGQHTVQLTIEAPLSDVDLSISCSANGERSVRCSSNGDSPQFSWSLDGRPLGEADADVSSDNQTLLLRGDVTGQLTCSVRNHVSSTHTTPLLFGCSGGISPVFISVWLAEIIILTSLLVGGYYLYIRNRTSHTPGQTLHTLCRITHLHLLYTRNRTSHTPVQNTHNTHFYYMYTTRDHTLQVSVHITHFTFCFLHT</sequence>
<keyword evidence="2" id="KW-0325">Glycoprotein</keyword>
<keyword evidence="1" id="KW-0732">Signal</keyword>
<comment type="caution">
    <text evidence="5">The sequence shown here is derived from an EMBL/GenBank/DDBJ whole genome shotgun (WGS) entry which is preliminary data.</text>
</comment>
<reference evidence="5" key="1">
    <citation type="submission" date="2020-10" db="EMBL/GenBank/DDBJ databases">
        <title>Chromosome-scale genome assembly of the Allis shad, Alosa alosa.</title>
        <authorList>
            <person name="Margot Z."/>
            <person name="Christophe K."/>
            <person name="Cabau C."/>
            <person name="Louis A."/>
            <person name="Berthelot C."/>
            <person name="Parey E."/>
            <person name="Roest Crollius H."/>
            <person name="Montfort J."/>
            <person name="Robinson-Rechavi M."/>
            <person name="Bucao C."/>
            <person name="Bouchez O."/>
            <person name="Gislard M."/>
            <person name="Lluch J."/>
            <person name="Milhes M."/>
            <person name="Lampietro C."/>
            <person name="Lopez Roques C."/>
            <person name="Donnadieu C."/>
            <person name="Braasch I."/>
            <person name="Desvignes T."/>
            <person name="Postlethwait J."/>
            <person name="Bobe J."/>
            <person name="Guiguen Y."/>
        </authorList>
    </citation>
    <scope>NUCLEOTIDE SEQUENCE</scope>
    <source>
        <strain evidence="5">M-15738</strain>
        <tissue evidence="5">Blood</tissue>
    </source>
</reference>
<organism evidence="5 6">
    <name type="scientific">Alosa alosa</name>
    <name type="common">allis shad</name>
    <dbReference type="NCBI Taxonomy" id="278164"/>
    <lineage>
        <taxon>Eukaryota</taxon>
        <taxon>Metazoa</taxon>
        <taxon>Chordata</taxon>
        <taxon>Craniata</taxon>
        <taxon>Vertebrata</taxon>
        <taxon>Euteleostomi</taxon>
        <taxon>Actinopterygii</taxon>
        <taxon>Neopterygii</taxon>
        <taxon>Teleostei</taxon>
        <taxon>Clupei</taxon>
        <taxon>Clupeiformes</taxon>
        <taxon>Clupeoidei</taxon>
        <taxon>Clupeidae</taxon>
        <taxon>Alosa</taxon>
    </lineage>
</organism>
<evidence type="ECO:0000256" key="1">
    <source>
        <dbReference type="ARBA" id="ARBA00022729"/>
    </source>
</evidence>
<feature type="domain" description="Ig-like" evidence="4">
    <location>
        <begin position="60"/>
        <end position="142"/>
    </location>
</feature>
<feature type="transmembrane region" description="Helical" evidence="3">
    <location>
        <begin position="347"/>
        <end position="370"/>
    </location>
</feature>
<keyword evidence="3" id="KW-1133">Transmembrane helix</keyword>
<evidence type="ECO:0000313" key="5">
    <source>
        <dbReference type="EMBL" id="KAG5270224.1"/>
    </source>
</evidence>
<evidence type="ECO:0000256" key="2">
    <source>
        <dbReference type="ARBA" id="ARBA00023180"/>
    </source>
</evidence>
<dbReference type="PANTHER" id="PTHR44427">
    <property type="entry name" value="CARCINOEMBRYONIC ANTIGEN-RELATED CELL ADHESION MOLECULE 19"/>
    <property type="match status" value="1"/>
</dbReference>
<dbReference type="InterPro" id="IPR013783">
    <property type="entry name" value="Ig-like_fold"/>
</dbReference>